<comment type="caution">
    <text evidence="8">The sequence shown here is derived from an EMBL/GenBank/DDBJ whole genome shotgun (WGS) entry which is preliminary data.</text>
</comment>
<reference evidence="8 9" key="1">
    <citation type="submission" date="2023-07" db="EMBL/GenBank/DDBJ databases">
        <title>Genomic Encyclopedia of Type Strains, Phase IV (KMG-IV): sequencing the most valuable type-strain genomes for metagenomic binning, comparative biology and taxonomic classification.</title>
        <authorList>
            <person name="Goeker M."/>
        </authorList>
    </citation>
    <scope>NUCLEOTIDE SEQUENCE [LARGE SCALE GENOMIC DNA]</scope>
    <source>
        <strain evidence="8 9">B1-1</strain>
    </source>
</reference>
<keyword evidence="9" id="KW-1185">Reference proteome</keyword>
<proteinExistence type="predicted"/>
<evidence type="ECO:0000256" key="5">
    <source>
        <dbReference type="ARBA" id="ARBA00023136"/>
    </source>
</evidence>
<keyword evidence="4 6" id="KW-1133">Transmembrane helix</keyword>
<feature type="transmembrane region" description="Helical" evidence="6">
    <location>
        <begin position="198"/>
        <end position="222"/>
    </location>
</feature>
<dbReference type="Pfam" id="PF01292">
    <property type="entry name" value="Ni_hydr_CYTB"/>
    <property type="match status" value="1"/>
</dbReference>
<feature type="transmembrane region" description="Helical" evidence="6">
    <location>
        <begin position="29"/>
        <end position="49"/>
    </location>
</feature>
<evidence type="ECO:0000313" key="9">
    <source>
        <dbReference type="Proteomes" id="UP001223743"/>
    </source>
</evidence>
<protein>
    <submittedName>
        <fullName evidence="8">Thiosulfate reductase cytochrome b subunit</fullName>
    </submittedName>
</protein>
<keyword evidence="2" id="KW-1003">Cell membrane</keyword>
<accession>A0ABU0M9E6</accession>
<dbReference type="Proteomes" id="UP001223743">
    <property type="component" value="Unassembled WGS sequence"/>
</dbReference>
<evidence type="ECO:0000256" key="3">
    <source>
        <dbReference type="ARBA" id="ARBA00022692"/>
    </source>
</evidence>
<evidence type="ECO:0000256" key="6">
    <source>
        <dbReference type="SAM" id="Phobius"/>
    </source>
</evidence>
<feature type="domain" description="Cytochrome b561 bacterial/Ni-hydrogenase" evidence="7">
    <location>
        <begin position="22"/>
        <end position="276"/>
    </location>
</feature>
<feature type="transmembrane region" description="Helical" evidence="6">
    <location>
        <begin position="130"/>
        <end position="151"/>
    </location>
</feature>
<dbReference type="InterPro" id="IPR011577">
    <property type="entry name" value="Cyt_b561_bac/Ni-Hgenase"/>
</dbReference>
<keyword evidence="5 6" id="KW-0472">Membrane</keyword>
<sequence length="287" mass="31958">MDSGDRKAADGATQPRRVLVRRHSGTVRVTHWVNVLCFGILLMSGLQIFNAHPELYWGHYGADADWSFLALEAKRGEGGAIEGVTRIGALEIPTTGVLGASKVNGEIRPRGFPNVATLPGFRDLAEGRRWHFFFAWLFVINGFAYLVYGFLAGHFRRDLAPSRDQLTPRHLWHEIATHARLRFPKGEEARRYNALQKLAYCGVAFVLLPVMVLTGLTMSPGMDAALPWLVDLFGGRQSARSLHFIAATLLVLFVVIHLAMVFASGLFNNLRSMITGRYAIETREPKS</sequence>
<gene>
    <name evidence="8" type="ORF">QO015_003199</name>
</gene>
<evidence type="ECO:0000313" key="8">
    <source>
        <dbReference type="EMBL" id="MDQ0517586.1"/>
    </source>
</evidence>
<keyword evidence="3 6" id="KW-0812">Transmembrane</keyword>
<comment type="subcellular location">
    <subcellularLocation>
        <location evidence="1">Cell membrane</location>
        <topology evidence="1">Multi-pass membrane protein</topology>
    </subcellularLocation>
</comment>
<evidence type="ECO:0000256" key="1">
    <source>
        <dbReference type="ARBA" id="ARBA00004651"/>
    </source>
</evidence>
<evidence type="ECO:0000259" key="7">
    <source>
        <dbReference type="Pfam" id="PF01292"/>
    </source>
</evidence>
<feature type="transmembrane region" description="Helical" evidence="6">
    <location>
        <begin position="242"/>
        <end position="267"/>
    </location>
</feature>
<dbReference type="InterPro" id="IPR016174">
    <property type="entry name" value="Di-haem_cyt_TM"/>
</dbReference>
<name>A0ABU0M9E6_9HYPH</name>
<evidence type="ECO:0000256" key="4">
    <source>
        <dbReference type="ARBA" id="ARBA00022989"/>
    </source>
</evidence>
<dbReference type="SUPFAM" id="SSF81342">
    <property type="entry name" value="Transmembrane di-heme cytochromes"/>
    <property type="match status" value="1"/>
</dbReference>
<organism evidence="8 9">
    <name type="scientific">Kaistia geumhonensis</name>
    <dbReference type="NCBI Taxonomy" id="410839"/>
    <lineage>
        <taxon>Bacteria</taxon>
        <taxon>Pseudomonadati</taxon>
        <taxon>Pseudomonadota</taxon>
        <taxon>Alphaproteobacteria</taxon>
        <taxon>Hyphomicrobiales</taxon>
        <taxon>Kaistiaceae</taxon>
        <taxon>Kaistia</taxon>
    </lineage>
</organism>
<dbReference type="Gene3D" id="1.20.950.20">
    <property type="entry name" value="Transmembrane di-heme cytochromes, Chain C"/>
    <property type="match status" value="1"/>
</dbReference>
<dbReference type="RefSeq" id="WP_266283046.1">
    <property type="nucleotide sequence ID" value="NZ_JAPKNF010000002.1"/>
</dbReference>
<evidence type="ECO:0000256" key="2">
    <source>
        <dbReference type="ARBA" id="ARBA00022475"/>
    </source>
</evidence>
<dbReference type="InterPro" id="IPR051542">
    <property type="entry name" value="Hydrogenase_cytochrome"/>
</dbReference>
<dbReference type="EMBL" id="JAUSWJ010000001">
    <property type="protein sequence ID" value="MDQ0517586.1"/>
    <property type="molecule type" value="Genomic_DNA"/>
</dbReference>
<dbReference type="PANTHER" id="PTHR30485:SF1">
    <property type="entry name" value="CYTOCHROME YDHU-RELATED"/>
    <property type="match status" value="1"/>
</dbReference>
<dbReference type="PANTHER" id="PTHR30485">
    <property type="entry name" value="NI/FE-HYDROGENASE 1 B-TYPE CYTOCHROME SUBUNIT"/>
    <property type="match status" value="1"/>
</dbReference>